<evidence type="ECO:0000256" key="1">
    <source>
        <dbReference type="SAM" id="MobiDB-lite"/>
    </source>
</evidence>
<keyword evidence="3" id="KW-1185">Reference proteome</keyword>
<feature type="compositionally biased region" description="Basic residues" evidence="1">
    <location>
        <begin position="686"/>
        <end position="695"/>
    </location>
</feature>
<feature type="compositionally biased region" description="Basic and acidic residues" evidence="1">
    <location>
        <begin position="1003"/>
        <end position="1044"/>
    </location>
</feature>
<sequence>MLRQTSNLKNLASVTLLLTGRSSDNVYKHQLARQLIDSFDELIEGSQAKLLAFTNGVSMPVAIENDDLVETWTDLDLPGNLTTLVLTNLGTDEMGLDHLSIVQKFMKSKTGLIVIEIGNPAIQTRALLERSASCNFEGHALILSPNTVYFCNNAVPATLSDLRFDSLQPMTWAGSKNPYPKPQTTIIMPNIFASAAKVQRQHPNHQHQKHNVSSDFTSYYGVTISTSSPPRPNRSYRSYSEYPRFQLDENVDEIVDKIMEEIDVEKQDTSEEPAFEKMSDAKKKTFCKYRKSCYETGTPPVIDNDWFFYPSHWLHKKKVVEEGEEHEEGAPVEGEVDDLLERKFRCKYRLSCYHEKGIPLSEREAEKERKSILASKEKVQPGKKKTLKEIAAQTLQEVQEASEKAAKRPAEKAVQTKLTANQEKLDEKLHCKYRKSCYETGKRPVIDEGWKLPLPINIFSTESAETVGKQINYSELENLEKKVYCKYRKSCYETGVKPKIEPEFFIYTLLDLFTIHEQVETRKLTLQEKCKYRKSCYETGIVPEINPKLEAVIEKEVSPVIPTNVQDLKLLCKYRKSCYAQIHEAATVDTIKHIRKRRQIEKEVTRRKARREKLHRRLRGEMQLGHWRKYFRKDRSEAEEIEEAEPEEVSSIRTPQPIETGRKPMQEEKQVEEEEQEQEEAEVKKPKTKKQRQPKKTAAPVKAIVDEAVSTVEEKLEEAPVTKKFRKARKMVKPTESTETEEVKPSKVKKGKETPKEVSKRKKKVRFQMEEGEPAEEEVKEEPEKEEEEVKRRAMVEEEEQSKEEAEEQREEEEAQQQKEEAAEETEEEEEEEEMVKKEAPEQAAEKERVVVDRKKPPNASKATEKEKTTADALEDMIEQIHHQHEIQHKKEYCKYRKSCYSSGKKPKIDSSVVGIISSFGEQLEKAYAEEEDAISRVRNEIDKKLACKYRKSCYETGILPEIKKPIVVDEDSMAFKVGLSKHLQCKYRKSCYEKNGLKPIHHEAGEAEEKRKPTEHARVEEVKETISEKESEGKRSPKVDRQPVEQQKQAESGKKEEECKPGTACYISAAPKAMKEDHAGSMARIGAERYKQSGKCSPYYYSCREVLGLPRKERAPIGPNGRRLCRKKQL</sequence>
<evidence type="ECO:0000313" key="2">
    <source>
        <dbReference type="EMBL" id="CAJ0599463.1"/>
    </source>
</evidence>
<feature type="compositionally biased region" description="Acidic residues" evidence="1">
    <location>
        <begin position="822"/>
        <end position="834"/>
    </location>
</feature>
<accession>A0AA36M655</accession>
<protein>
    <submittedName>
        <fullName evidence="2">Uncharacterized protein</fullName>
    </submittedName>
</protein>
<feature type="compositionally biased region" description="Basic residues" evidence="1">
    <location>
        <begin position="723"/>
        <end position="732"/>
    </location>
</feature>
<evidence type="ECO:0000313" key="3">
    <source>
        <dbReference type="Proteomes" id="UP001176961"/>
    </source>
</evidence>
<feature type="compositionally biased region" description="Basic and acidic residues" evidence="1">
    <location>
        <begin position="741"/>
        <end position="758"/>
    </location>
</feature>
<dbReference type="Proteomes" id="UP001176961">
    <property type="component" value="Unassembled WGS sequence"/>
</dbReference>
<dbReference type="AlphaFoldDB" id="A0AA36M655"/>
<gene>
    <name evidence="2" type="ORF">CYNAS_LOCUS11446</name>
</gene>
<feature type="compositionally biased region" description="Basic and acidic residues" evidence="1">
    <location>
        <begin position="835"/>
        <end position="856"/>
    </location>
</feature>
<feature type="compositionally biased region" description="Basic and acidic residues" evidence="1">
    <location>
        <begin position="1052"/>
        <end position="1061"/>
    </location>
</feature>
<feature type="compositionally biased region" description="Basic and acidic residues" evidence="1">
    <location>
        <begin position="712"/>
        <end position="721"/>
    </location>
</feature>
<feature type="compositionally biased region" description="Basic and acidic residues" evidence="1">
    <location>
        <begin position="660"/>
        <end position="669"/>
    </location>
</feature>
<feature type="region of interest" description="Disordered" evidence="1">
    <location>
        <begin position="638"/>
        <end position="870"/>
    </location>
</feature>
<comment type="caution">
    <text evidence="2">The sequence shown here is derived from an EMBL/GenBank/DDBJ whole genome shotgun (WGS) entry which is preliminary data.</text>
</comment>
<reference evidence="2" key="1">
    <citation type="submission" date="2023-07" db="EMBL/GenBank/DDBJ databases">
        <authorList>
            <consortium name="CYATHOMIX"/>
        </authorList>
    </citation>
    <scope>NUCLEOTIDE SEQUENCE</scope>
    <source>
        <strain evidence="2">N/A</strain>
    </source>
</reference>
<feature type="compositionally biased region" description="Acidic residues" evidence="1">
    <location>
        <begin position="639"/>
        <end position="648"/>
    </location>
</feature>
<proteinExistence type="predicted"/>
<organism evidence="2 3">
    <name type="scientific">Cylicocyclus nassatus</name>
    <name type="common">Nematode worm</name>
    <dbReference type="NCBI Taxonomy" id="53992"/>
    <lineage>
        <taxon>Eukaryota</taxon>
        <taxon>Metazoa</taxon>
        <taxon>Ecdysozoa</taxon>
        <taxon>Nematoda</taxon>
        <taxon>Chromadorea</taxon>
        <taxon>Rhabditida</taxon>
        <taxon>Rhabditina</taxon>
        <taxon>Rhabditomorpha</taxon>
        <taxon>Strongyloidea</taxon>
        <taxon>Strongylidae</taxon>
        <taxon>Cylicocyclus</taxon>
    </lineage>
</organism>
<dbReference type="EMBL" id="CATQJL010000223">
    <property type="protein sequence ID" value="CAJ0599463.1"/>
    <property type="molecule type" value="Genomic_DNA"/>
</dbReference>
<feature type="compositionally biased region" description="Acidic residues" evidence="1">
    <location>
        <begin position="797"/>
        <end position="815"/>
    </location>
</feature>
<feature type="compositionally biased region" description="Acidic residues" evidence="1">
    <location>
        <begin position="770"/>
        <end position="787"/>
    </location>
</feature>
<feature type="compositionally biased region" description="Acidic residues" evidence="1">
    <location>
        <begin position="670"/>
        <end position="680"/>
    </location>
</feature>
<name>A0AA36M655_CYLNA</name>
<feature type="region of interest" description="Disordered" evidence="1">
    <location>
        <begin position="1003"/>
        <end position="1061"/>
    </location>
</feature>